<dbReference type="EMBL" id="BFAZ01000009">
    <property type="protein sequence ID" value="GBF43087.1"/>
    <property type="molecule type" value="Genomic_DNA"/>
</dbReference>
<dbReference type="AlphaFoldDB" id="A0A2P2DEP1"/>
<proteinExistence type="predicted"/>
<evidence type="ECO:0000313" key="3">
    <source>
        <dbReference type="Proteomes" id="UP000245206"/>
    </source>
</evidence>
<organism evidence="2 3">
    <name type="scientific">Leptospira ellinghausenii</name>
    <dbReference type="NCBI Taxonomy" id="1917822"/>
    <lineage>
        <taxon>Bacteria</taxon>
        <taxon>Pseudomonadati</taxon>
        <taxon>Spirochaetota</taxon>
        <taxon>Spirochaetia</taxon>
        <taxon>Leptospirales</taxon>
        <taxon>Leptospiraceae</taxon>
        <taxon>Leptospira</taxon>
    </lineage>
</organism>
<protein>
    <submittedName>
        <fullName evidence="2">Lipoprotein</fullName>
    </submittedName>
</protein>
<name>A0A2P2DEP1_9LEPT</name>
<keyword evidence="1" id="KW-0732">Signal</keyword>
<dbReference type="Proteomes" id="UP000245206">
    <property type="component" value="Unassembled WGS sequence"/>
</dbReference>
<feature type="chain" id="PRO_5015166463" evidence="1">
    <location>
        <begin position="23"/>
        <end position="195"/>
    </location>
</feature>
<accession>A0A2P2DEP1</accession>
<reference evidence="3" key="1">
    <citation type="journal article" date="2019" name="Microbiol. Immunol.">
        <title>Molecular and phenotypic characterization of Leptospira johnsonii sp. nov., Leptospira ellinghausenii sp. nov. and Leptospira ryugenii sp. nov. isolated from soil and water in Japan.</title>
        <authorList>
            <person name="Masuzawa T."/>
            <person name="Saito M."/>
            <person name="Nakao R."/>
            <person name="Nikaido Y."/>
            <person name="Matsumoto M."/>
            <person name="Ogawa M."/>
            <person name="Yokoyama M."/>
            <person name="Hidaka Y."/>
            <person name="Tomita J."/>
            <person name="Sakakibara K."/>
            <person name="Suzuki K."/>
            <person name="Yasuda S."/>
            <person name="Sato H."/>
            <person name="Yamaguchi M."/>
            <person name="Yoshida S.I."/>
            <person name="Koizumi N."/>
            <person name="Kawamura Y."/>
        </authorList>
    </citation>
    <scope>NUCLEOTIDE SEQUENCE [LARGE SCALE GENOMIC DNA]</scope>
    <source>
        <strain evidence="3">E18</strain>
    </source>
</reference>
<keyword evidence="3" id="KW-1185">Reference proteome</keyword>
<sequence length="195" mass="23170">MIPKMKHYFALIIISFLFQCSADLRQVPPPTKNGNLTRNKVNLPIVIGKFEILSADRGIYTDAWRMAWKGHLQSSGIFSNVYNELDPKEVKDFYTIDVEMKTIFSDRYNWWYTWPAVYPFIAIWPIQYRLGEYSVEFHYKLYLNKDLQKEEIIIKKGNAEEFLYGFFKVRNFHRMIEETNLEAVNVCLKNLESSL</sequence>
<comment type="caution">
    <text evidence="2">The sequence shown here is derived from an EMBL/GenBank/DDBJ whole genome shotgun (WGS) entry which is preliminary data.</text>
</comment>
<gene>
    <name evidence="2" type="ORF">LPTSP2_23830</name>
</gene>
<keyword evidence="2" id="KW-0449">Lipoprotein</keyword>
<feature type="signal peptide" evidence="1">
    <location>
        <begin position="1"/>
        <end position="22"/>
    </location>
</feature>
<dbReference type="NCBIfam" id="NF047770">
    <property type="entry name" value="LBF_2127_lipo"/>
    <property type="match status" value="1"/>
</dbReference>
<dbReference type="InterPro" id="IPR058081">
    <property type="entry name" value="LBF_2127"/>
</dbReference>
<evidence type="ECO:0000256" key="1">
    <source>
        <dbReference type="SAM" id="SignalP"/>
    </source>
</evidence>
<evidence type="ECO:0000313" key="2">
    <source>
        <dbReference type="EMBL" id="GBF43087.1"/>
    </source>
</evidence>